<comment type="caution">
    <text evidence="1">The sequence shown here is derived from an EMBL/GenBank/DDBJ whole genome shotgun (WGS) entry which is preliminary data.</text>
</comment>
<sequence length="133" mass="14813">MIVALVLPLFAVVDASAQSTAEPLKEMAKPNLQLRPETMQSERSAASRPKCAPEAFEAYGRSAALRRSARETRAKRRAVRRWVRAIEGRDILPRNRGKPVYGTDYSDFSKAKVISFNCAGRPLTCKLVAHPCR</sequence>
<protein>
    <submittedName>
        <fullName evidence="1">Uncharacterized protein</fullName>
    </submittedName>
</protein>
<evidence type="ECO:0000313" key="2">
    <source>
        <dbReference type="Proteomes" id="UP000281094"/>
    </source>
</evidence>
<proteinExistence type="predicted"/>
<organism evidence="1 2">
    <name type="scientific">Notoacmeibacter ruber</name>
    <dbReference type="NCBI Taxonomy" id="2670375"/>
    <lineage>
        <taxon>Bacteria</taxon>
        <taxon>Pseudomonadati</taxon>
        <taxon>Pseudomonadota</taxon>
        <taxon>Alphaproteobacteria</taxon>
        <taxon>Hyphomicrobiales</taxon>
        <taxon>Notoacmeibacteraceae</taxon>
        <taxon>Notoacmeibacter</taxon>
    </lineage>
</organism>
<keyword evidence="2" id="KW-1185">Reference proteome</keyword>
<dbReference type="Proteomes" id="UP000281094">
    <property type="component" value="Unassembled WGS sequence"/>
</dbReference>
<name>A0A3L7JH79_9HYPH</name>
<reference evidence="1 2" key="1">
    <citation type="submission" date="2018-10" db="EMBL/GenBank/DDBJ databases">
        <title>Notoacmeibacter sp. M2BS9Y-3-1, whole genome shotgun sequence.</title>
        <authorList>
            <person name="Tuo L."/>
        </authorList>
    </citation>
    <scope>NUCLEOTIDE SEQUENCE [LARGE SCALE GENOMIC DNA]</scope>
    <source>
        <strain evidence="1 2">M2BS9Y-3-1</strain>
    </source>
</reference>
<dbReference type="AlphaFoldDB" id="A0A3L7JH79"/>
<evidence type="ECO:0000313" key="1">
    <source>
        <dbReference type="EMBL" id="RLQ87842.1"/>
    </source>
</evidence>
<accession>A0A3L7JH79</accession>
<dbReference type="EMBL" id="RCWN01000001">
    <property type="protein sequence ID" value="RLQ87842.1"/>
    <property type="molecule type" value="Genomic_DNA"/>
</dbReference>
<gene>
    <name evidence="1" type="ORF">D8780_06090</name>
</gene>